<evidence type="ECO:0000256" key="5">
    <source>
        <dbReference type="ARBA" id="ARBA00022741"/>
    </source>
</evidence>
<keyword evidence="7" id="KW-0067">ATP-binding</keyword>
<evidence type="ECO:0000313" key="10">
    <source>
        <dbReference type="EMBL" id="MFI1963530.1"/>
    </source>
</evidence>
<dbReference type="EMBL" id="JBIRWE010000002">
    <property type="protein sequence ID" value="MFI1963530.1"/>
    <property type="molecule type" value="Genomic_DNA"/>
</dbReference>
<evidence type="ECO:0000256" key="2">
    <source>
        <dbReference type="ARBA" id="ARBA00008149"/>
    </source>
</evidence>
<evidence type="ECO:0000256" key="1">
    <source>
        <dbReference type="ARBA" id="ARBA00004162"/>
    </source>
</evidence>
<comment type="similarity">
    <text evidence="2">Belongs to the EccB family.</text>
</comment>
<name>A0ABW7ULJ1_9ACTN</name>
<dbReference type="PANTHER" id="PTHR40765:SF2">
    <property type="entry name" value="ESX-2 SECRETION SYSTEM ATPASE ECCB2"/>
    <property type="match status" value="1"/>
</dbReference>
<organism evidence="10 11">
    <name type="scientific">Streptomyces pathocidini</name>
    <dbReference type="NCBI Taxonomy" id="1650571"/>
    <lineage>
        <taxon>Bacteria</taxon>
        <taxon>Bacillati</taxon>
        <taxon>Actinomycetota</taxon>
        <taxon>Actinomycetes</taxon>
        <taxon>Kitasatosporales</taxon>
        <taxon>Streptomycetaceae</taxon>
        <taxon>Streptomyces</taxon>
    </lineage>
</organism>
<keyword evidence="11" id="KW-1185">Reference proteome</keyword>
<keyword evidence="9" id="KW-0472">Membrane</keyword>
<dbReference type="Gene3D" id="2.40.50.910">
    <property type="entry name" value="Type VII secretion system EccB, repeat 3 domain"/>
    <property type="match status" value="1"/>
</dbReference>
<keyword evidence="6" id="KW-0378">Hydrolase</keyword>
<comment type="subcellular location">
    <subcellularLocation>
        <location evidence="1">Cell membrane</location>
        <topology evidence="1">Single-pass membrane protein</topology>
    </subcellularLocation>
</comment>
<evidence type="ECO:0000256" key="8">
    <source>
        <dbReference type="ARBA" id="ARBA00022989"/>
    </source>
</evidence>
<dbReference type="Gene3D" id="3.30.2390.20">
    <property type="entry name" value="Type VII secretion system EccB, repeat 1 domain"/>
    <property type="match status" value="1"/>
</dbReference>
<dbReference type="Proteomes" id="UP001611548">
    <property type="component" value="Unassembled WGS sequence"/>
</dbReference>
<sequence length="523" mass="55849">MATRRDELNAYSFARRRTVAAFLQPSPHGSEEGAPRPLKTVLPSLGVGVLVLVGFGAWGMLSPTAPKGWDNVGEKVLVGSESTTRYVLVKTKGEQKASLHPVLNLASARLLLKPDKFEVVKVKESVLDESKYSMGATIGIPFAPDRLPSKKDAESAKVWSLCEAPGGGEDKKSRKATYVLDNADYEKLLHRGKGELGRSGALYVEGPPVTGDGRGNEYMVTSDGRAYLIGGEVSDDESNLHKVLRLQLKRAMLGDEAQPQEVSKEFLGTLLPGGVVEFPKPEGAGTNADLPGVDPKYTKVGLVLSIATASGKEQQYVVLKKGVQRVSPFTAQLLLRNPYLEDLYEGEVPEPVKVSINDIIPVDGEWMSEMKWPASTVEQSNTQSEGGNSVSCSVYHGKRDDITGLRKMTMWVGRDYPKDVSQSGSSSYVSPGSGLLFKRVTGTAGGGGNVYLVTDTGLRYSVPATNDSSVTGAAKGDQEQTNTAQMRLGYDKVLPASVPAAWADLLAAGPELSSGNAEQAQGS</sequence>
<gene>
    <name evidence="10" type="primary">eccB</name>
    <name evidence="10" type="ORF">ACH429_05215</name>
</gene>
<keyword evidence="4" id="KW-0812">Transmembrane</keyword>
<evidence type="ECO:0000256" key="4">
    <source>
        <dbReference type="ARBA" id="ARBA00022692"/>
    </source>
</evidence>
<evidence type="ECO:0000256" key="7">
    <source>
        <dbReference type="ARBA" id="ARBA00022840"/>
    </source>
</evidence>
<dbReference type="NCBIfam" id="TIGR03919">
    <property type="entry name" value="T7SS_EccB"/>
    <property type="match status" value="1"/>
</dbReference>
<evidence type="ECO:0000313" key="11">
    <source>
        <dbReference type="Proteomes" id="UP001611548"/>
    </source>
</evidence>
<keyword evidence="8" id="KW-1133">Transmembrane helix</keyword>
<dbReference type="Pfam" id="PF05108">
    <property type="entry name" value="T7SS_ESX1_EccB"/>
    <property type="match status" value="1"/>
</dbReference>
<dbReference type="RefSeq" id="WP_055470558.1">
    <property type="nucleotide sequence ID" value="NZ_JBEZHZ010000048.1"/>
</dbReference>
<dbReference type="InterPro" id="IPR044857">
    <property type="entry name" value="T7SS_EccB_R1"/>
</dbReference>
<dbReference type="InterPro" id="IPR042485">
    <property type="entry name" value="T7SS_EccB_R3"/>
</dbReference>
<comment type="caution">
    <text evidence="10">The sequence shown here is derived from an EMBL/GenBank/DDBJ whole genome shotgun (WGS) entry which is preliminary data.</text>
</comment>
<evidence type="ECO:0000256" key="9">
    <source>
        <dbReference type="ARBA" id="ARBA00023136"/>
    </source>
</evidence>
<keyword evidence="5" id="KW-0547">Nucleotide-binding</keyword>
<accession>A0ABW7ULJ1</accession>
<proteinExistence type="inferred from homology"/>
<evidence type="ECO:0000256" key="3">
    <source>
        <dbReference type="ARBA" id="ARBA00022475"/>
    </source>
</evidence>
<keyword evidence="3" id="KW-1003">Cell membrane</keyword>
<reference evidence="10 11" key="1">
    <citation type="submission" date="2024-10" db="EMBL/GenBank/DDBJ databases">
        <title>The Natural Products Discovery Center: Release of the First 8490 Sequenced Strains for Exploring Actinobacteria Biosynthetic Diversity.</title>
        <authorList>
            <person name="Kalkreuter E."/>
            <person name="Kautsar S.A."/>
            <person name="Yang D."/>
            <person name="Bader C.D."/>
            <person name="Teijaro C.N."/>
            <person name="Fluegel L."/>
            <person name="Davis C.M."/>
            <person name="Simpson J.R."/>
            <person name="Lauterbach L."/>
            <person name="Steele A.D."/>
            <person name="Gui C."/>
            <person name="Meng S."/>
            <person name="Li G."/>
            <person name="Viehrig K."/>
            <person name="Ye F."/>
            <person name="Su P."/>
            <person name="Kiefer A.F."/>
            <person name="Nichols A."/>
            <person name="Cepeda A.J."/>
            <person name="Yan W."/>
            <person name="Fan B."/>
            <person name="Jiang Y."/>
            <person name="Adhikari A."/>
            <person name="Zheng C.-J."/>
            <person name="Schuster L."/>
            <person name="Cowan T.M."/>
            <person name="Smanski M.J."/>
            <person name="Chevrette M.G."/>
            <person name="De Carvalho L.P.S."/>
            <person name="Shen B."/>
        </authorList>
    </citation>
    <scope>NUCLEOTIDE SEQUENCE [LARGE SCALE GENOMIC DNA]</scope>
    <source>
        <strain evidence="10 11">NPDC020327</strain>
    </source>
</reference>
<dbReference type="PANTHER" id="PTHR40765">
    <property type="entry name" value="ESX-2 SECRETION SYSTEM ATPASE ECCB2"/>
    <property type="match status" value="1"/>
</dbReference>
<protein>
    <submittedName>
        <fullName evidence="10">Type VII secretion protein EccB</fullName>
    </submittedName>
</protein>
<evidence type="ECO:0000256" key="6">
    <source>
        <dbReference type="ARBA" id="ARBA00022801"/>
    </source>
</evidence>
<dbReference type="InterPro" id="IPR007795">
    <property type="entry name" value="T7SS_EccB"/>
</dbReference>